<organism evidence="2">
    <name type="scientific">Tabanus bromius</name>
    <name type="common">Band-eyed brown horse fly</name>
    <dbReference type="NCBI Taxonomy" id="304241"/>
    <lineage>
        <taxon>Eukaryota</taxon>
        <taxon>Metazoa</taxon>
        <taxon>Ecdysozoa</taxon>
        <taxon>Arthropoda</taxon>
        <taxon>Hexapoda</taxon>
        <taxon>Insecta</taxon>
        <taxon>Pterygota</taxon>
        <taxon>Neoptera</taxon>
        <taxon>Endopterygota</taxon>
        <taxon>Diptera</taxon>
        <taxon>Brachycera</taxon>
        <taxon>Tabanomorpha</taxon>
        <taxon>Tabanoidea</taxon>
        <taxon>Tabanidae</taxon>
        <taxon>Tabanus</taxon>
    </lineage>
</organism>
<feature type="non-terminal residue" evidence="2">
    <location>
        <position position="1"/>
    </location>
</feature>
<protein>
    <submittedName>
        <fullName evidence="2">Putative serine/arginine-rich splicing factor 4</fullName>
    </submittedName>
</protein>
<dbReference type="AlphaFoldDB" id="A0A0K8TQZ8"/>
<dbReference type="InterPro" id="IPR038838">
    <property type="entry name" value="TRIR"/>
</dbReference>
<reference evidence="2" key="1">
    <citation type="journal article" date="2015" name="Insect Biochem. Mol. Biol.">
        <title>An insight into the sialome of the horse fly, Tabanus bromius.</title>
        <authorList>
            <person name="Ribeiro J.M."/>
            <person name="Kazimirova M."/>
            <person name="Takac P."/>
            <person name="Andersen J.F."/>
            <person name="Francischetti I.M."/>
        </authorList>
    </citation>
    <scope>NUCLEOTIDE SEQUENCE</scope>
</reference>
<feature type="compositionally biased region" description="Basic residues" evidence="1">
    <location>
        <begin position="78"/>
        <end position="89"/>
    </location>
</feature>
<dbReference type="EMBL" id="GDAI01000814">
    <property type="protein sequence ID" value="JAI16789.1"/>
    <property type="molecule type" value="mRNA"/>
</dbReference>
<sequence length="321" mass="37686">YRYKDVSKHYYNSPKRLHRSRYERNHYEPRGRHRSPSRSYSRTPPRLKSSRSSRSLSRTKSRSRSRSRLHSHSDKNTRSHIKYKSHSSKIKTEKHDKRKRSRSTSSRRNSENRRSKETPERSNKNETFHCNDETVGCDNRKDPTASSTEKDIIKPNVSDNERSNKKYESKRDDNYDTWTSDDNSKGGYLDEPLDKEQIHKEMEEKLRSVLAKEGKVYPPPKPEASHPIFANDGSFLETFKRIQQVVQQQSQQYENESKARAPICKRRGGKILKTGIVTKSKPANSHNINDPDDVWSVYLREVKNYQNTSCDVDTKTRPLVK</sequence>
<dbReference type="PANTHER" id="PTHR34753:SF1">
    <property type="entry name" value="TELOMERASE RNA COMPONENT INTERACTING RNASE"/>
    <property type="match status" value="1"/>
</dbReference>
<proteinExistence type="evidence at transcript level"/>
<dbReference type="PANTHER" id="PTHR34753">
    <property type="entry name" value="TELOMERASE RNA COMPONENT INTERACTING RNASE"/>
    <property type="match status" value="1"/>
</dbReference>
<dbReference type="GO" id="GO:0008409">
    <property type="term" value="F:5'-3' exonuclease activity"/>
    <property type="evidence" value="ECO:0007669"/>
    <property type="project" value="InterPro"/>
</dbReference>
<feature type="region of interest" description="Disordered" evidence="1">
    <location>
        <begin position="1"/>
        <end position="189"/>
    </location>
</feature>
<feature type="compositionally biased region" description="Basic and acidic residues" evidence="1">
    <location>
        <begin position="108"/>
        <end position="174"/>
    </location>
</feature>
<evidence type="ECO:0000256" key="1">
    <source>
        <dbReference type="SAM" id="MobiDB-lite"/>
    </source>
</evidence>
<accession>A0A0K8TQZ8</accession>
<dbReference type="GO" id="GO:0008408">
    <property type="term" value="F:3'-5' exonuclease activity"/>
    <property type="evidence" value="ECO:0007669"/>
    <property type="project" value="InterPro"/>
</dbReference>
<feature type="compositionally biased region" description="Basic and acidic residues" evidence="1">
    <location>
        <begin position="20"/>
        <end position="30"/>
    </location>
</feature>
<feature type="compositionally biased region" description="Low complexity" evidence="1">
    <location>
        <begin position="37"/>
        <end position="56"/>
    </location>
</feature>
<name>A0A0K8TQZ8_TABBR</name>
<evidence type="ECO:0000313" key="2">
    <source>
        <dbReference type="EMBL" id="JAI16789.1"/>
    </source>
</evidence>
<feature type="compositionally biased region" description="Basic residues" evidence="1">
    <location>
        <begin position="57"/>
        <end position="70"/>
    </location>
</feature>